<dbReference type="KEGG" id="aca:ACP_2939"/>
<proteinExistence type="predicted"/>
<keyword evidence="1" id="KW-0677">Repeat</keyword>
<organism evidence="4 5">
    <name type="scientific">Acidobacterium capsulatum (strain ATCC 51196 / DSM 11244 / BCRC 80197 / JCM 7670 / NBRC 15755 / NCIMB 13165 / 161)</name>
    <dbReference type="NCBI Taxonomy" id="240015"/>
    <lineage>
        <taxon>Bacteria</taxon>
        <taxon>Pseudomonadati</taxon>
        <taxon>Acidobacteriota</taxon>
        <taxon>Terriglobia</taxon>
        <taxon>Terriglobales</taxon>
        <taxon>Acidobacteriaceae</taxon>
        <taxon>Acidobacterium</taxon>
    </lineage>
</organism>
<dbReference type="AlphaFoldDB" id="C1F3Z5"/>
<dbReference type="InterPro" id="IPR002110">
    <property type="entry name" value="Ankyrin_rpt"/>
</dbReference>
<dbReference type="HOGENOM" id="CLU_000134_18_1_0"/>
<sequence>MTHPVAVFEMMQRGNAEALAAALADHAQIAEARNEQGASLLRMAIYLRQPTMRDLLLPYFPEPDIFDAASLGDTARMDQLFAQDPSLLAAYSGDGWTPLHLAAAFGGAAAVEWLLDHGADVHACSHNTLANQPLHACVAIGGGPDALRALLNSGADGNATQQGGVTALHLAAANGDEEAVRILLVSGASKTARSDEGKLPAEYARERGHAAVAALLA</sequence>
<keyword evidence="2 3" id="KW-0040">ANK repeat</keyword>
<dbReference type="Proteomes" id="UP000002207">
    <property type="component" value="Chromosome"/>
</dbReference>
<gene>
    <name evidence="4" type="ordered locus">ACP_2939</name>
</gene>
<dbReference type="InParanoid" id="C1F3Z5"/>
<evidence type="ECO:0000256" key="1">
    <source>
        <dbReference type="ARBA" id="ARBA00022737"/>
    </source>
</evidence>
<dbReference type="PANTHER" id="PTHR24198:SF165">
    <property type="entry name" value="ANKYRIN REPEAT-CONTAINING PROTEIN-RELATED"/>
    <property type="match status" value="1"/>
</dbReference>
<dbReference type="Gene3D" id="1.25.40.20">
    <property type="entry name" value="Ankyrin repeat-containing domain"/>
    <property type="match status" value="1"/>
</dbReference>
<dbReference type="PROSITE" id="PS50297">
    <property type="entry name" value="ANK_REP_REGION"/>
    <property type="match status" value="2"/>
</dbReference>
<protein>
    <submittedName>
        <fullName evidence="4">Ankyrin repeat protein</fullName>
    </submittedName>
</protein>
<evidence type="ECO:0000256" key="2">
    <source>
        <dbReference type="ARBA" id="ARBA00023043"/>
    </source>
</evidence>
<dbReference type="Pfam" id="PF00023">
    <property type="entry name" value="Ank"/>
    <property type="match status" value="1"/>
</dbReference>
<dbReference type="PANTHER" id="PTHR24198">
    <property type="entry name" value="ANKYRIN REPEAT AND PROTEIN KINASE DOMAIN-CONTAINING PROTEIN"/>
    <property type="match status" value="1"/>
</dbReference>
<evidence type="ECO:0000256" key="3">
    <source>
        <dbReference type="PROSITE-ProRule" id="PRU00023"/>
    </source>
</evidence>
<dbReference type="RefSeq" id="WP_015897990.1">
    <property type="nucleotide sequence ID" value="NC_012483.1"/>
</dbReference>
<dbReference type="SUPFAM" id="SSF48403">
    <property type="entry name" value="Ankyrin repeat"/>
    <property type="match status" value="1"/>
</dbReference>
<feature type="repeat" description="ANK" evidence="3">
    <location>
        <begin position="163"/>
        <end position="195"/>
    </location>
</feature>
<dbReference type="SMART" id="SM00248">
    <property type="entry name" value="ANK"/>
    <property type="match status" value="4"/>
</dbReference>
<evidence type="ECO:0000313" key="5">
    <source>
        <dbReference type="Proteomes" id="UP000002207"/>
    </source>
</evidence>
<dbReference type="InterPro" id="IPR036770">
    <property type="entry name" value="Ankyrin_rpt-contain_sf"/>
</dbReference>
<dbReference type="STRING" id="240015.ACP_2939"/>
<keyword evidence="5" id="KW-1185">Reference proteome</keyword>
<reference evidence="4 5" key="1">
    <citation type="journal article" date="2009" name="Appl. Environ. Microbiol.">
        <title>Three genomes from the phylum Acidobacteria provide insight into the lifestyles of these microorganisms in soils.</title>
        <authorList>
            <person name="Ward N.L."/>
            <person name="Challacombe J.F."/>
            <person name="Janssen P.H."/>
            <person name="Henrissat B."/>
            <person name="Coutinho P.M."/>
            <person name="Wu M."/>
            <person name="Xie G."/>
            <person name="Haft D.H."/>
            <person name="Sait M."/>
            <person name="Badger J."/>
            <person name="Barabote R.D."/>
            <person name="Bradley B."/>
            <person name="Brettin T.S."/>
            <person name="Brinkac L.M."/>
            <person name="Bruce D."/>
            <person name="Creasy T."/>
            <person name="Daugherty S.C."/>
            <person name="Davidsen T.M."/>
            <person name="DeBoy R.T."/>
            <person name="Detter J.C."/>
            <person name="Dodson R.J."/>
            <person name="Durkin A.S."/>
            <person name="Ganapathy A."/>
            <person name="Gwinn-Giglio M."/>
            <person name="Han C.S."/>
            <person name="Khouri H."/>
            <person name="Kiss H."/>
            <person name="Kothari S.P."/>
            <person name="Madupu R."/>
            <person name="Nelson K.E."/>
            <person name="Nelson W.C."/>
            <person name="Paulsen I."/>
            <person name="Penn K."/>
            <person name="Ren Q."/>
            <person name="Rosovitz M.J."/>
            <person name="Selengut J.D."/>
            <person name="Shrivastava S."/>
            <person name="Sullivan S.A."/>
            <person name="Tapia R."/>
            <person name="Thompson L.S."/>
            <person name="Watkins K.L."/>
            <person name="Yang Q."/>
            <person name="Yu C."/>
            <person name="Zafar N."/>
            <person name="Zhou L."/>
            <person name="Kuske C.R."/>
        </authorList>
    </citation>
    <scope>NUCLEOTIDE SEQUENCE [LARGE SCALE GENOMIC DNA]</scope>
    <source>
        <strain evidence="5">ATCC 51196 / DSM 11244 / BCRC 80197 / JCM 7670 / NBRC 15755 / NCIMB 13165 / 161</strain>
    </source>
</reference>
<dbReference type="Pfam" id="PF12796">
    <property type="entry name" value="Ank_2"/>
    <property type="match status" value="1"/>
</dbReference>
<dbReference type="EMBL" id="CP001472">
    <property type="protein sequence ID" value="ACO32589.1"/>
    <property type="molecule type" value="Genomic_DNA"/>
</dbReference>
<accession>C1F3Z5</accession>
<evidence type="ECO:0000313" key="4">
    <source>
        <dbReference type="EMBL" id="ACO32589.1"/>
    </source>
</evidence>
<dbReference type="eggNOG" id="COG0666">
    <property type="taxonomic scope" value="Bacteria"/>
</dbReference>
<name>C1F3Z5_ACIC5</name>
<feature type="repeat" description="ANK" evidence="3">
    <location>
        <begin position="94"/>
        <end position="126"/>
    </location>
</feature>
<dbReference type="PRINTS" id="PR01415">
    <property type="entry name" value="ANKYRIN"/>
</dbReference>
<dbReference type="PROSITE" id="PS50088">
    <property type="entry name" value="ANK_REPEAT"/>
    <property type="match status" value="2"/>
</dbReference>